<accession>A0A1W2CM53</accession>
<keyword evidence="2" id="KW-1003">Cell membrane</keyword>
<dbReference type="InterPro" id="IPR009722">
    <property type="entry name" value="YjiK/CarP"/>
</dbReference>
<keyword evidence="5" id="KW-1185">Reference proteome</keyword>
<name>A0A1W2CM53_9SPHI</name>
<evidence type="ECO:0000256" key="2">
    <source>
        <dbReference type="ARBA" id="ARBA00022475"/>
    </source>
</evidence>
<dbReference type="GO" id="GO:0005886">
    <property type="term" value="C:plasma membrane"/>
    <property type="evidence" value="ECO:0007669"/>
    <property type="project" value="UniProtKB-SubCell"/>
</dbReference>
<proteinExistence type="predicted"/>
<evidence type="ECO:0000256" key="1">
    <source>
        <dbReference type="ARBA" id="ARBA00004236"/>
    </source>
</evidence>
<comment type="subcellular location">
    <subcellularLocation>
        <location evidence="1">Cell membrane</location>
    </subcellularLocation>
</comment>
<dbReference type="EMBL" id="FWXT01000002">
    <property type="protein sequence ID" value="SMC86096.1"/>
    <property type="molecule type" value="Genomic_DNA"/>
</dbReference>
<sequence>MKPFYKNFLYVVLLLSIFGACACKYPGGKKYTSPKGYDFTKPDKFNMPSSLLEISGIAFYKGNSDTVYSIQDEDGKLFRQGWDVKKQHNMKFAPKGDYEDLAIFHERVFVLKSNGSIYSFPFSEAVKEESDQVKERKKLLPKGEYEGMYADPETSKLYVLCKSCPQDKKTKQLTGYVFDYNAAADSLSGPAIFSVDLNQIKALNPKLKASLSPSALAKNPATKEWYILSSTNKLLLVADASWKITAVHRLSSTTFNQPEGIAFDNNLNLFISNEGDEINDGNIIKFRYLPAKKK</sequence>
<dbReference type="Proteomes" id="UP000192756">
    <property type="component" value="Unassembled WGS sequence"/>
</dbReference>
<evidence type="ECO:0000313" key="5">
    <source>
        <dbReference type="Proteomes" id="UP000192756"/>
    </source>
</evidence>
<evidence type="ECO:0000256" key="3">
    <source>
        <dbReference type="ARBA" id="ARBA00023136"/>
    </source>
</evidence>
<dbReference type="OrthoDB" id="5292493at2"/>
<dbReference type="AlphaFoldDB" id="A0A1W2CM53"/>
<keyword evidence="3" id="KW-0472">Membrane</keyword>
<dbReference type="PROSITE" id="PS51257">
    <property type="entry name" value="PROKAR_LIPOPROTEIN"/>
    <property type="match status" value="1"/>
</dbReference>
<evidence type="ECO:0000313" key="4">
    <source>
        <dbReference type="EMBL" id="SMC86096.1"/>
    </source>
</evidence>
<dbReference type="Pfam" id="PF06977">
    <property type="entry name" value="SdiA-regulated"/>
    <property type="match status" value="1"/>
</dbReference>
<reference evidence="5" key="1">
    <citation type="submission" date="2017-04" db="EMBL/GenBank/DDBJ databases">
        <authorList>
            <person name="Varghese N."/>
            <person name="Submissions S."/>
        </authorList>
    </citation>
    <scope>NUCLEOTIDE SEQUENCE [LARGE SCALE GENOMIC DNA]</scope>
    <source>
        <strain evidence="5">DSM 12126</strain>
    </source>
</reference>
<protein>
    <submittedName>
        <fullName evidence="4">SdiA-regulated</fullName>
    </submittedName>
</protein>
<dbReference type="STRING" id="151894.SAMN04488524_2983"/>
<dbReference type="SUPFAM" id="SSF63829">
    <property type="entry name" value="Calcium-dependent phosphotriesterase"/>
    <property type="match status" value="1"/>
</dbReference>
<gene>
    <name evidence="4" type="ORF">SAMN04488524_2983</name>
</gene>
<dbReference type="RefSeq" id="WP_084239809.1">
    <property type="nucleotide sequence ID" value="NZ_FWXT01000002.1"/>
</dbReference>
<organism evidence="4 5">
    <name type="scientific">Pedobacter africanus</name>
    <dbReference type="NCBI Taxonomy" id="151894"/>
    <lineage>
        <taxon>Bacteria</taxon>
        <taxon>Pseudomonadati</taxon>
        <taxon>Bacteroidota</taxon>
        <taxon>Sphingobacteriia</taxon>
        <taxon>Sphingobacteriales</taxon>
        <taxon>Sphingobacteriaceae</taxon>
        <taxon>Pedobacter</taxon>
    </lineage>
</organism>